<dbReference type="Proteomes" id="UP001055117">
    <property type="component" value="Unassembled WGS sequence"/>
</dbReference>
<keyword evidence="2" id="KW-1185">Reference proteome</keyword>
<comment type="caution">
    <text evidence="1">The sequence shown here is derived from an EMBL/GenBank/DDBJ whole genome shotgun (WGS) entry which is preliminary data.</text>
</comment>
<evidence type="ECO:0008006" key="3">
    <source>
        <dbReference type="Google" id="ProtNLM"/>
    </source>
</evidence>
<sequence length="102" mass="11371">MALEKHTEQNARISDADPNIVAFEMIEGGKVIHVEIPVDVMHAEFGATRLGPVEFFESHRDVIEGTAKQTYERLSEPTEHLRMTDEDFAAPGSRANASDEMT</sequence>
<organism evidence="1 2">
    <name type="scientific">Methylobacterium cerastii</name>
    <dbReference type="NCBI Taxonomy" id="932741"/>
    <lineage>
        <taxon>Bacteria</taxon>
        <taxon>Pseudomonadati</taxon>
        <taxon>Pseudomonadota</taxon>
        <taxon>Alphaproteobacteria</taxon>
        <taxon>Hyphomicrobiales</taxon>
        <taxon>Methylobacteriaceae</taxon>
        <taxon>Methylobacterium</taxon>
    </lineage>
</organism>
<evidence type="ECO:0000313" key="2">
    <source>
        <dbReference type="Proteomes" id="UP001055117"/>
    </source>
</evidence>
<reference evidence="1 2" key="1">
    <citation type="journal article" date="2021" name="Front. Microbiol.">
        <title>Comprehensive Comparative Genomics and Phenotyping of Methylobacterium Species.</title>
        <authorList>
            <person name="Alessa O."/>
            <person name="Ogura Y."/>
            <person name="Fujitani Y."/>
            <person name="Takami H."/>
            <person name="Hayashi T."/>
            <person name="Sahin N."/>
            <person name="Tani A."/>
        </authorList>
    </citation>
    <scope>NUCLEOTIDE SEQUENCE [LARGE SCALE GENOMIC DNA]</scope>
    <source>
        <strain evidence="1 2">DSM 23679</strain>
    </source>
</reference>
<dbReference type="InterPro" id="IPR036692">
    <property type="entry name" value="Shew3726-like_sf"/>
</dbReference>
<name>A0ABQ4QFF6_9HYPH</name>
<dbReference type="RefSeq" id="WP_238272032.1">
    <property type="nucleotide sequence ID" value="NZ_BPQG01000026.1"/>
</dbReference>
<gene>
    <name evidence="1" type="ORF">AFCDBAGC_1843</name>
</gene>
<dbReference type="SUPFAM" id="SSF160272">
    <property type="entry name" value="Shew3726-like"/>
    <property type="match status" value="1"/>
</dbReference>
<protein>
    <recommendedName>
        <fullName evidence="3">DUF1488 family protein</fullName>
    </recommendedName>
</protein>
<evidence type="ECO:0000313" key="1">
    <source>
        <dbReference type="EMBL" id="GJD43981.1"/>
    </source>
</evidence>
<accession>A0ABQ4QFF6</accession>
<dbReference type="EMBL" id="BPQG01000026">
    <property type="protein sequence ID" value="GJD43981.1"/>
    <property type="molecule type" value="Genomic_DNA"/>
</dbReference>
<proteinExistence type="predicted"/>